<comment type="function">
    <text evidence="2">Transcription factor. Plays a role in embryogenesis and later development, perhaps acting redundantly with forkhead protein pes-1.</text>
</comment>
<reference evidence="9" key="1">
    <citation type="submission" date="2022-11" db="UniProtKB">
        <authorList>
            <consortium name="WormBaseParasite"/>
        </authorList>
    </citation>
    <scope>IDENTIFICATION</scope>
</reference>
<feature type="region of interest" description="Disordered" evidence="6">
    <location>
        <begin position="1"/>
        <end position="23"/>
    </location>
</feature>
<evidence type="ECO:0000256" key="2">
    <source>
        <dbReference type="ARBA" id="ARBA00056063"/>
    </source>
</evidence>
<proteinExistence type="predicted"/>
<dbReference type="GO" id="GO:0000981">
    <property type="term" value="F:DNA-binding transcription factor activity, RNA polymerase II-specific"/>
    <property type="evidence" value="ECO:0007669"/>
    <property type="project" value="TreeGrafter"/>
</dbReference>
<feature type="DNA-binding region" description="Fork-head" evidence="5">
    <location>
        <begin position="23"/>
        <end position="120"/>
    </location>
</feature>
<feature type="region of interest" description="Disordered" evidence="6">
    <location>
        <begin position="110"/>
        <end position="138"/>
    </location>
</feature>
<dbReference type="WBParaSite" id="ACRNAN_scaffold242.g6425.t1">
    <property type="protein sequence ID" value="ACRNAN_scaffold242.g6425.t1"/>
    <property type="gene ID" value="ACRNAN_scaffold242.g6425"/>
</dbReference>
<feature type="domain" description="Fork-head" evidence="7">
    <location>
        <begin position="23"/>
        <end position="120"/>
    </location>
</feature>
<evidence type="ECO:0000256" key="3">
    <source>
        <dbReference type="ARBA" id="ARBA00071019"/>
    </source>
</evidence>
<dbReference type="GO" id="GO:0005634">
    <property type="term" value="C:nucleus"/>
    <property type="evidence" value="ECO:0007669"/>
    <property type="project" value="UniProtKB-SubCell"/>
</dbReference>
<evidence type="ECO:0000256" key="6">
    <source>
        <dbReference type="SAM" id="MobiDB-lite"/>
    </source>
</evidence>
<dbReference type="Gene3D" id="1.10.10.10">
    <property type="entry name" value="Winged helix-like DNA-binding domain superfamily/Winged helix DNA-binding domain"/>
    <property type="match status" value="1"/>
</dbReference>
<dbReference type="PROSITE" id="PS00657">
    <property type="entry name" value="FORK_HEAD_1"/>
    <property type="match status" value="1"/>
</dbReference>
<dbReference type="InterPro" id="IPR030456">
    <property type="entry name" value="TF_fork_head_CS_2"/>
</dbReference>
<comment type="subcellular location">
    <subcellularLocation>
        <location evidence="5">Nucleus</location>
    </subcellularLocation>
</comment>
<dbReference type="PANTHER" id="PTHR46805">
    <property type="entry name" value="FORKHEAD BOX PROTEIN J1"/>
    <property type="match status" value="1"/>
</dbReference>
<keyword evidence="1 5" id="KW-0238">DNA-binding</keyword>
<organism evidence="8 9">
    <name type="scientific">Acrobeloides nanus</name>
    <dbReference type="NCBI Taxonomy" id="290746"/>
    <lineage>
        <taxon>Eukaryota</taxon>
        <taxon>Metazoa</taxon>
        <taxon>Ecdysozoa</taxon>
        <taxon>Nematoda</taxon>
        <taxon>Chromadorea</taxon>
        <taxon>Rhabditida</taxon>
        <taxon>Tylenchina</taxon>
        <taxon>Cephalobomorpha</taxon>
        <taxon>Cephaloboidea</taxon>
        <taxon>Cephalobidae</taxon>
        <taxon>Acrobeloides</taxon>
    </lineage>
</organism>
<evidence type="ECO:0000256" key="4">
    <source>
        <dbReference type="ARBA" id="ARBA00077297"/>
    </source>
</evidence>
<name>A0A914DDY2_9BILA</name>
<evidence type="ECO:0000313" key="9">
    <source>
        <dbReference type="WBParaSite" id="ACRNAN_scaffold242.g6425.t1"/>
    </source>
</evidence>
<dbReference type="Pfam" id="PF00250">
    <property type="entry name" value="Forkhead"/>
    <property type="match status" value="1"/>
</dbReference>
<sequence>MSNEKKVKNKPTSKTDFKKEPVKPPYSYSQLIIMALKNNAGKKLTLNEIFKYVSEEFSFYKPGDPKWKNSVRHLLSLDKRFIKVPREKNEKGKGAFWILDPKIADADSPLKPYYSSRRRRSPSNPISKSPKQIEQKDIRPHVNPAVIKLLHVLNKRQQKIQPISSNNNVHHHDYSPNLYSTDYTSYNDKDLWSDHSYYFTHDSSSTSSSPENQEWLIEDLSDACPLGKTHDDFFENFSRHEEKDHGNHCINPLMNHPWEDTSLHSCGNNNNFNDTFDFYDELLC</sequence>
<dbReference type="PROSITE" id="PS00658">
    <property type="entry name" value="FORK_HEAD_2"/>
    <property type="match status" value="1"/>
</dbReference>
<evidence type="ECO:0000256" key="1">
    <source>
        <dbReference type="ARBA" id="ARBA00023125"/>
    </source>
</evidence>
<evidence type="ECO:0000259" key="7">
    <source>
        <dbReference type="PROSITE" id="PS50039"/>
    </source>
</evidence>
<dbReference type="InterPro" id="IPR047513">
    <property type="entry name" value="FOXJ1"/>
</dbReference>
<evidence type="ECO:0000313" key="8">
    <source>
        <dbReference type="Proteomes" id="UP000887540"/>
    </source>
</evidence>
<evidence type="ECO:0000256" key="5">
    <source>
        <dbReference type="PROSITE-ProRule" id="PRU00089"/>
    </source>
</evidence>
<accession>A0A914DDY2</accession>
<protein>
    <recommendedName>
        <fullName evidence="3">Forkhead box protein fkh-2</fullName>
    </recommendedName>
    <alternativeName>
        <fullName evidence="4">Forkhead transcription factor family member fkh-2</fullName>
    </alternativeName>
</protein>
<dbReference type="GO" id="GO:0000978">
    <property type="term" value="F:RNA polymerase II cis-regulatory region sequence-specific DNA binding"/>
    <property type="evidence" value="ECO:0007669"/>
    <property type="project" value="TreeGrafter"/>
</dbReference>
<keyword evidence="8" id="KW-1185">Reference proteome</keyword>
<dbReference type="Proteomes" id="UP000887540">
    <property type="component" value="Unplaced"/>
</dbReference>
<dbReference type="PRINTS" id="PR00053">
    <property type="entry name" value="FORKHEAD"/>
</dbReference>
<keyword evidence="5" id="KW-0539">Nucleus</keyword>
<dbReference type="InterPro" id="IPR018122">
    <property type="entry name" value="TF_fork_head_CS_1"/>
</dbReference>
<dbReference type="AlphaFoldDB" id="A0A914DDY2"/>
<dbReference type="PANTHER" id="PTHR46805:SF1">
    <property type="entry name" value="FORKHEAD BOX PROTEIN J1"/>
    <property type="match status" value="1"/>
</dbReference>
<dbReference type="InterPro" id="IPR036388">
    <property type="entry name" value="WH-like_DNA-bd_sf"/>
</dbReference>
<dbReference type="FunFam" id="1.10.10.10:FF:000135">
    <property type="entry name" value="forkhead box protein G1"/>
    <property type="match status" value="1"/>
</dbReference>
<feature type="compositionally biased region" description="Basic and acidic residues" evidence="6">
    <location>
        <begin position="13"/>
        <end position="22"/>
    </location>
</feature>
<dbReference type="InterPro" id="IPR036390">
    <property type="entry name" value="WH_DNA-bd_sf"/>
</dbReference>
<dbReference type="SUPFAM" id="SSF46785">
    <property type="entry name" value="Winged helix' DNA-binding domain"/>
    <property type="match status" value="1"/>
</dbReference>
<dbReference type="InterPro" id="IPR001766">
    <property type="entry name" value="Fork_head_dom"/>
</dbReference>
<dbReference type="SMART" id="SM00339">
    <property type="entry name" value="FH"/>
    <property type="match status" value="1"/>
</dbReference>
<dbReference type="PROSITE" id="PS50039">
    <property type="entry name" value="FORK_HEAD_3"/>
    <property type="match status" value="1"/>
</dbReference>